<protein>
    <submittedName>
        <fullName evidence="2">DUF3572 domain-containing protein</fullName>
    </submittedName>
</protein>
<name>A0A8K0Y022_9RHOB</name>
<feature type="region of interest" description="Disordered" evidence="1">
    <location>
        <begin position="68"/>
        <end position="93"/>
    </location>
</feature>
<reference evidence="2" key="1">
    <citation type="submission" date="2021-01" db="EMBL/GenBank/DDBJ databases">
        <title>Tabrizicola alba sp. nov. a motile alkaliphilic bacterium isolated from a soda lake.</title>
        <authorList>
            <person name="Szuroczki S."/>
            <person name="Abbaszade G."/>
            <person name="Schumann P."/>
            <person name="Toth E."/>
        </authorList>
    </citation>
    <scope>NUCLEOTIDE SEQUENCE</scope>
    <source>
        <strain evidence="2">DMG-N-6</strain>
    </source>
</reference>
<dbReference type="RefSeq" id="WP_202687042.1">
    <property type="nucleotide sequence ID" value="NZ_JAESVN010000001.1"/>
</dbReference>
<dbReference type="InterPro" id="IPR021955">
    <property type="entry name" value="DUF3572"/>
</dbReference>
<sequence length="93" mass="9963">MNRQEAAETLALEALGWLAAQDDLFTTFLAASGAGVADLAQRARDPDFLGSVLDFLLAEDDWILAFSRDTGHPPTAPARARADLPGGAQQHWT</sequence>
<evidence type="ECO:0000313" key="3">
    <source>
        <dbReference type="Proteomes" id="UP000648908"/>
    </source>
</evidence>
<gene>
    <name evidence="2" type="ORF">JL811_04035</name>
</gene>
<dbReference type="Pfam" id="PF12096">
    <property type="entry name" value="DUF3572"/>
    <property type="match status" value="1"/>
</dbReference>
<evidence type="ECO:0000313" key="2">
    <source>
        <dbReference type="EMBL" id="MBL4916382.1"/>
    </source>
</evidence>
<accession>A0A8K0Y022</accession>
<dbReference type="AlphaFoldDB" id="A0A8K0Y022"/>
<comment type="caution">
    <text evidence="2">The sequence shown here is derived from an EMBL/GenBank/DDBJ whole genome shotgun (WGS) entry which is preliminary data.</text>
</comment>
<evidence type="ECO:0000256" key="1">
    <source>
        <dbReference type="SAM" id="MobiDB-lite"/>
    </source>
</evidence>
<dbReference type="EMBL" id="JAESVN010000001">
    <property type="protein sequence ID" value="MBL4916382.1"/>
    <property type="molecule type" value="Genomic_DNA"/>
</dbReference>
<dbReference type="Proteomes" id="UP000648908">
    <property type="component" value="Unassembled WGS sequence"/>
</dbReference>
<proteinExistence type="predicted"/>
<organism evidence="2 3">
    <name type="scientific">Szabonella alba</name>
    <dbReference type="NCBI Taxonomy" id="2804194"/>
    <lineage>
        <taxon>Bacteria</taxon>
        <taxon>Pseudomonadati</taxon>
        <taxon>Pseudomonadota</taxon>
        <taxon>Alphaproteobacteria</taxon>
        <taxon>Rhodobacterales</taxon>
        <taxon>Paracoccaceae</taxon>
        <taxon>Szabonella</taxon>
    </lineage>
</organism>
<keyword evidence="3" id="KW-1185">Reference proteome</keyword>